<proteinExistence type="predicted"/>
<reference evidence="2" key="1">
    <citation type="submission" date="2023-06" db="EMBL/GenBank/DDBJ databases">
        <title>Sysu t00039.</title>
        <authorList>
            <person name="Gao L."/>
            <person name="Fang B.-Z."/>
            <person name="Li W.-J."/>
        </authorList>
    </citation>
    <scope>NUCLEOTIDE SEQUENCE</scope>
    <source>
        <strain evidence="2">SYSU T00039</strain>
    </source>
</reference>
<evidence type="ECO:0000259" key="1">
    <source>
        <dbReference type="Pfam" id="PF01381"/>
    </source>
</evidence>
<evidence type="ECO:0000313" key="3">
    <source>
        <dbReference type="Proteomes" id="UP001172737"/>
    </source>
</evidence>
<dbReference type="InterPro" id="IPR001387">
    <property type="entry name" value="Cro/C1-type_HTH"/>
</dbReference>
<keyword evidence="3" id="KW-1185">Reference proteome</keyword>
<dbReference type="RefSeq" id="WP_301120696.1">
    <property type="nucleotide sequence ID" value="NZ_JAUHPX010000006.1"/>
</dbReference>
<feature type="domain" description="HTH cro/C1-type" evidence="1">
    <location>
        <begin position="37"/>
        <end position="85"/>
    </location>
</feature>
<dbReference type="InterPro" id="IPR010982">
    <property type="entry name" value="Lambda_DNA-bd_dom_sf"/>
</dbReference>
<organism evidence="2 3">
    <name type="scientific">Demequina lignilytica</name>
    <dbReference type="NCBI Taxonomy" id="3051663"/>
    <lineage>
        <taxon>Bacteria</taxon>
        <taxon>Bacillati</taxon>
        <taxon>Actinomycetota</taxon>
        <taxon>Actinomycetes</taxon>
        <taxon>Micrococcales</taxon>
        <taxon>Demequinaceae</taxon>
        <taxon>Demequina</taxon>
    </lineage>
</organism>
<dbReference type="SUPFAM" id="SSF47413">
    <property type="entry name" value="lambda repressor-like DNA-binding domains"/>
    <property type="match status" value="1"/>
</dbReference>
<protein>
    <submittedName>
        <fullName evidence="2">Helix-turn-helix transcriptional regulator</fullName>
    </submittedName>
</protein>
<dbReference type="GO" id="GO:0003677">
    <property type="term" value="F:DNA binding"/>
    <property type="evidence" value="ECO:0007669"/>
    <property type="project" value="InterPro"/>
</dbReference>
<dbReference type="EMBL" id="JAUHPX010000006">
    <property type="protein sequence ID" value="MDN4488609.1"/>
    <property type="molecule type" value="Genomic_DNA"/>
</dbReference>
<dbReference type="Gene3D" id="1.10.260.40">
    <property type="entry name" value="lambda repressor-like DNA-binding domains"/>
    <property type="match status" value="1"/>
</dbReference>
<comment type="caution">
    <text evidence="2">The sequence shown here is derived from an EMBL/GenBank/DDBJ whole genome shotgun (WGS) entry which is preliminary data.</text>
</comment>
<gene>
    <name evidence="2" type="ORF">QQX10_10565</name>
</gene>
<dbReference type="Pfam" id="PF01381">
    <property type="entry name" value="HTH_3"/>
    <property type="match status" value="1"/>
</dbReference>
<accession>A0AAW7M410</accession>
<sequence>MSRLPRPHPVTLTDRWPDAAIDDVPGEAARLLALGLREQMGDRSARAVGRLCGVDSTTVSAILNGTTWPDLRTIALLEAGLGVPLWPDHIGTNSAEAD</sequence>
<name>A0AAW7M410_9MICO</name>
<dbReference type="AlphaFoldDB" id="A0AAW7M410"/>
<dbReference type="CDD" id="cd00093">
    <property type="entry name" value="HTH_XRE"/>
    <property type="match status" value="1"/>
</dbReference>
<evidence type="ECO:0000313" key="2">
    <source>
        <dbReference type="EMBL" id="MDN4488609.1"/>
    </source>
</evidence>
<dbReference type="Proteomes" id="UP001172737">
    <property type="component" value="Unassembled WGS sequence"/>
</dbReference>